<keyword evidence="6 7" id="KW-0676">Redox-active center</keyword>
<dbReference type="SUPFAM" id="SSF52833">
    <property type="entry name" value="Thioredoxin-like"/>
    <property type="match status" value="1"/>
</dbReference>
<dbReference type="Pfam" id="PF13098">
    <property type="entry name" value="Thioredoxin_2"/>
    <property type="match status" value="1"/>
</dbReference>
<comment type="subcellular location">
    <subcellularLocation>
        <location evidence="1 7">Periplasm</location>
    </subcellularLocation>
</comment>
<dbReference type="SUPFAM" id="SSF54423">
    <property type="entry name" value="DsbC/DsbG N-terminal domain-like"/>
    <property type="match status" value="1"/>
</dbReference>
<comment type="caution">
    <text evidence="10">The sequence shown here is derived from an EMBL/GenBank/DDBJ whole genome shotgun (WGS) entry which is preliminary data.</text>
</comment>
<evidence type="ECO:0000256" key="2">
    <source>
        <dbReference type="ARBA" id="ARBA00009813"/>
    </source>
</evidence>
<dbReference type="Gene3D" id="3.10.450.70">
    <property type="entry name" value="Disulphide bond isomerase, DsbC/G, N-terminal"/>
    <property type="match status" value="1"/>
</dbReference>
<dbReference type="InterPro" id="IPR009094">
    <property type="entry name" value="DiS-bond_isomerase_DsbC/G_N_sf"/>
</dbReference>
<dbReference type="GO" id="GO:0042597">
    <property type="term" value="C:periplasmic space"/>
    <property type="evidence" value="ECO:0007669"/>
    <property type="project" value="UniProtKB-SubCell"/>
</dbReference>
<dbReference type="Pfam" id="PF10411">
    <property type="entry name" value="DsbC_N"/>
    <property type="match status" value="1"/>
</dbReference>
<evidence type="ECO:0000256" key="3">
    <source>
        <dbReference type="ARBA" id="ARBA00022729"/>
    </source>
</evidence>
<dbReference type="OrthoDB" id="12976at2"/>
<keyword evidence="5" id="KW-1015">Disulfide bond</keyword>
<name>A0A4Z1BU94_9GAMM</name>
<evidence type="ECO:0000313" key="10">
    <source>
        <dbReference type="EMBL" id="TGN41029.1"/>
    </source>
</evidence>
<dbReference type="InterPro" id="IPR012336">
    <property type="entry name" value="Thioredoxin-like_fold"/>
</dbReference>
<evidence type="ECO:0000256" key="1">
    <source>
        <dbReference type="ARBA" id="ARBA00004418"/>
    </source>
</evidence>
<dbReference type="PROSITE" id="PS51257">
    <property type="entry name" value="PROKAR_LIPOPROTEIN"/>
    <property type="match status" value="1"/>
</dbReference>
<comment type="function">
    <text evidence="7">Required for disulfide bond formation in some periplasmic proteins. Acts by transferring its disulfide bond to other proteins and is reduced in the process.</text>
</comment>
<sequence length="247" mass="26639">MPMIRTNRSISLLIAALSCAFFMTSASADATDDIEAKLAEAIPQLDITGVTESEVPGFYEVSSSNGGNLLVSEDVQYLLTGDVLKVTPNGIANLSEEKRLGERSRTLDEFGMDGIITYPAKGEEQASVAVFTDIDCPYCRKFHNEVPELNDMGITVHYYGFPRSGPDTPSFAKYVSVWCADDQQAAMDAAKQGRSVASQNCENPVDAQYRLGQQVGVTGTPAIVTETGRIIPGYRPARQIAEALGVL</sequence>
<feature type="domain" description="Thioredoxin-like fold" evidence="9">
    <location>
        <begin position="120"/>
        <end position="244"/>
    </location>
</feature>
<dbReference type="AlphaFoldDB" id="A0A4Z1BU94"/>
<dbReference type="PANTHER" id="PTHR35272:SF3">
    <property type="entry name" value="THIOL:DISULFIDE INTERCHANGE PROTEIN DSBC"/>
    <property type="match status" value="1"/>
</dbReference>
<dbReference type="Gene3D" id="3.40.30.10">
    <property type="entry name" value="Glutaredoxin"/>
    <property type="match status" value="1"/>
</dbReference>
<organism evidence="10 11">
    <name type="scientific">Marinobacter confluentis</name>
    <dbReference type="NCBI Taxonomy" id="1697557"/>
    <lineage>
        <taxon>Bacteria</taxon>
        <taxon>Pseudomonadati</taxon>
        <taxon>Pseudomonadota</taxon>
        <taxon>Gammaproteobacteria</taxon>
        <taxon>Pseudomonadales</taxon>
        <taxon>Marinobacteraceae</taxon>
        <taxon>Marinobacter</taxon>
    </lineage>
</organism>
<evidence type="ECO:0000313" key="11">
    <source>
        <dbReference type="Proteomes" id="UP000298325"/>
    </source>
</evidence>
<proteinExistence type="inferred from homology"/>
<dbReference type="Proteomes" id="UP000298325">
    <property type="component" value="Unassembled WGS sequence"/>
</dbReference>
<feature type="signal peptide" evidence="7">
    <location>
        <begin position="1"/>
        <end position="28"/>
    </location>
</feature>
<keyword evidence="3 7" id="KW-0732">Signal</keyword>
<dbReference type="InterPro" id="IPR051470">
    <property type="entry name" value="Thiol:disulfide_interchange"/>
</dbReference>
<dbReference type="EMBL" id="SRPF01000001">
    <property type="protein sequence ID" value="TGN41029.1"/>
    <property type="molecule type" value="Genomic_DNA"/>
</dbReference>
<dbReference type="PANTHER" id="PTHR35272">
    <property type="entry name" value="THIOL:DISULFIDE INTERCHANGE PROTEIN DSBC-RELATED"/>
    <property type="match status" value="1"/>
</dbReference>
<comment type="similarity">
    <text evidence="2 7">Belongs to the thioredoxin family. DsbC subfamily.</text>
</comment>
<dbReference type="InterPro" id="IPR033954">
    <property type="entry name" value="DiS-bond_Isoase_DsbC/G"/>
</dbReference>
<evidence type="ECO:0000256" key="4">
    <source>
        <dbReference type="ARBA" id="ARBA00022764"/>
    </source>
</evidence>
<reference evidence="10 11" key="1">
    <citation type="submission" date="2019-04" db="EMBL/GenBank/DDBJ databases">
        <authorList>
            <person name="Park S."/>
            <person name="Yoon J.-H."/>
        </authorList>
    </citation>
    <scope>NUCLEOTIDE SEQUENCE [LARGE SCALE GENOMIC DNA]</scope>
    <source>
        <strain evidence="10 11">HJM-18</strain>
    </source>
</reference>
<evidence type="ECO:0000256" key="6">
    <source>
        <dbReference type="ARBA" id="ARBA00023284"/>
    </source>
</evidence>
<accession>A0A4Z1BU94</accession>
<evidence type="ECO:0000259" key="9">
    <source>
        <dbReference type="Pfam" id="PF13098"/>
    </source>
</evidence>
<keyword evidence="11" id="KW-1185">Reference proteome</keyword>
<gene>
    <name evidence="10" type="ORF">E5Q11_00290</name>
</gene>
<dbReference type="InterPro" id="IPR036249">
    <property type="entry name" value="Thioredoxin-like_sf"/>
</dbReference>
<evidence type="ECO:0000259" key="8">
    <source>
        <dbReference type="Pfam" id="PF10411"/>
    </source>
</evidence>
<evidence type="ECO:0000256" key="7">
    <source>
        <dbReference type="RuleBase" id="RU364038"/>
    </source>
</evidence>
<protein>
    <recommendedName>
        <fullName evidence="7">Thiol:disulfide interchange protein</fullName>
    </recommendedName>
</protein>
<dbReference type="CDD" id="cd03020">
    <property type="entry name" value="DsbA_DsbC_DsbG"/>
    <property type="match status" value="1"/>
</dbReference>
<feature type="chain" id="PRO_5021509548" description="Thiol:disulfide interchange protein" evidence="7">
    <location>
        <begin position="29"/>
        <end position="247"/>
    </location>
</feature>
<dbReference type="InterPro" id="IPR018950">
    <property type="entry name" value="DiS-bond_isomerase_DsbC/G_N"/>
</dbReference>
<evidence type="ECO:0000256" key="5">
    <source>
        <dbReference type="ARBA" id="ARBA00023157"/>
    </source>
</evidence>
<keyword evidence="4 7" id="KW-0574">Periplasm</keyword>
<feature type="domain" description="Disulphide bond isomerase DsbC/G N-terminal" evidence="8">
    <location>
        <begin position="26"/>
        <end position="94"/>
    </location>
</feature>